<accession>A0ABD2SSH0</accession>
<evidence type="ECO:0008006" key="3">
    <source>
        <dbReference type="Google" id="ProtNLM"/>
    </source>
</evidence>
<dbReference type="PANTHER" id="PTHR11439">
    <property type="entry name" value="GAG-POL-RELATED RETROTRANSPOSON"/>
    <property type="match status" value="1"/>
</dbReference>
<dbReference type="Proteomes" id="UP001627284">
    <property type="component" value="Unassembled WGS sequence"/>
</dbReference>
<dbReference type="EMBL" id="JBJKTR010000014">
    <property type="protein sequence ID" value="KAL3346767.1"/>
    <property type="molecule type" value="Genomic_DNA"/>
</dbReference>
<reference evidence="1 2" key="1">
    <citation type="submission" date="2024-05" db="EMBL/GenBank/DDBJ databases">
        <title>De novo assembly of an allotetraploid wild potato.</title>
        <authorList>
            <person name="Hosaka A.J."/>
        </authorList>
    </citation>
    <scope>NUCLEOTIDE SEQUENCE [LARGE SCALE GENOMIC DNA]</scope>
    <source>
        <tissue evidence="1">Young leaves</tissue>
    </source>
</reference>
<evidence type="ECO:0000313" key="1">
    <source>
        <dbReference type="EMBL" id="KAL3346767.1"/>
    </source>
</evidence>
<keyword evidence="2" id="KW-1185">Reference proteome</keyword>
<name>A0ABD2SSH0_9SOLN</name>
<proteinExistence type="predicted"/>
<dbReference type="PANTHER" id="PTHR11439:SF444">
    <property type="entry name" value="HELICASE ATP-BINDING DOMAIN-CONTAINING PROTEIN"/>
    <property type="match status" value="1"/>
</dbReference>
<organism evidence="1 2">
    <name type="scientific">Solanum stoloniferum</name>
    <dbReference type="NCBI Taxonomy" id="62892"/>
    <lineage>
        <taxon>Eukaryota</taxon>
        <taxon>Viridiplantae</taxon>
        <taxon>Streptophyta</taxon>
        <taxon>Embryophyta</taxon>
        <taxon>Tracheophyta</taxon>
        <taxon>Spermatophyta</taxon>
        <taxon>Magnoliopsida</taxon>
        <taxon>eudicotyledons</taxon>
        <taxon>Gunneridae</taxon>
        <taxon>Pentapetalae</taxon>
        <taxon>asterids</taxon>
        <taxon>lamiids</taxon>
        <taxon>Solanales</taxon>
        <taxon>Solanaceae</taxon>
        <taxon>Solanoideae</taxon>
        <taxon>Solaneae</taxon>
        <taxon>Solanum</taxon>
    </lineage>
</organism>
<dbReference type="AlphaFoldDB" id="A0ABD2SSH0"/>
<evidence type="ECO:0000313" key="2">
    <source>
        <dbReference type="Proteomes" id="UP001627284"/>
    </source>
</evidence>
<comment type="caution">
    <text evidence="1">The sequence shown here is derived from an EMBL/GenBank/DDBJ whole genome shotgun (WGS) entry which is preliminary data.</text>
</comment>
<sequence length="181" mass="20341">MKDLGELKFFLGIECARSSKGIHMSQRKYALELIAECGLGGAKPAGTPLEQNKKLTFVQYDEYIPPGEEHKDPILQDPSRYQRLVGRLLYLTMTRPDLSFSVQVLSQYMHSPKESHMEAALRVVRYIKEAPGLGLLMPAGDTNQLLAYCDSDWGSCIETRRSVTVYLVKLGGSLISWKSKK</sequence>
<protein>
    <recommendedName>
        <fullName evidence="3">Reverse transcriptase Ty1/copia-type domain-containing protein</fullName>
    </recommendedName>
</protein>
<gene>
    <name evidence="1" type="ORF">AABB24_025289</name>
</gene>
<dbReference type="SUPFAM" id="SSF56672">
    <property type="entry name" value="DNA/RNA polymerases"/>
    <property type="match status" value="1"/>
</dbReference>
<dbReference type="InterPro" id="IPR043502">
    <property type="entry name" value="DNA/RNA_pol_sf"/>
</dbReference>